<sequence>MHSTVLCRQQCANIYITCLKKNTPFIDNKPGRHWYEGFQKRHPDFSTRTVAQHLTLVRASVTEEDLRGWFQEIGTYLTSKDLLNIHPSRVFNWDETNIQLCPKPEKILAKKGARSVYKVVDANEKESVTSLFMYNAEGTKASPLIIYPYKESVPKKVLENFPSGWGIGISESG</sequence>
<protein>
    <submittedName>
        <fullName evidence="1">TIGD2 protein</fullName>
    </submittedName>
</protein>
<dbReference type="EMBL" id="QBLH01002864">
    <property type="protein sequence ID" value="TGZ46502.1"/>
    <property type="molecule type" value="Genomic_DNA"/>
</dbReference>
<evidence type="ECO:0000313" key="1">
    <source>
        <dbReference type="EMBL" id="TGZ46502.1"/>
    </source>
</evidence>
<organism evidence="1 2">
    <name type="scientific">Temnothorax longispinosus</name>
    <dbReference type="NCBI Taxonomy" id="300112"/>
    <lineage>
        <taxon>Eukaryota</taxon>
        <taxon>Metazoa</taxon>
        <taxon>Ecdysozoa</taxon>
        <taxon>Arthropoda</taxon>
        <taxon>Hexapoda</taxon>
        <taxon>Insecta</taxon>
        <taxon>Pterygota</taxon>
        <taxon>Neoptera</taxon>
        <taxon>Endopterygota</taxon>
        <taxon>Hymenoptera</taxon>
        <taxon>Apocrita</taxon>
        <taxon>Aculeata</taxon>
        <taxon>Formicoidea</taxon>
        <taxon>Formicidae</taxon>
        <taxon>Myrmicinae</taxon>
        <taxon>Temnothorax</taxon>
    </lineage>
</organism>
<dbReference type="Proteomes" id="UP000310200">
    <property type="component" value="Unassembled WGS sequence"/>
</dbReference>
<accession>A0A4S2KB11</accession>
<dbReference type="AlphaFoldDB" id="A0A4S2KB11"/>
<proteinExistence type="predicted"/>
<dbReference type="STRING" id="300112.A0A4S2KB11"/>
<comment type="caution">
    <text evidence="1">The sequence shown here is derived from an EMBL/GenBank/DDBJ whole genome shotgun (WGS) entry which is preliminary data.</text>
</comment>
<gene>
    <name evidence="1" type="ORF">DBV15_10346</name>
</gene>
<name>A0A4S2KB11_9HYME</name>
<keyword evidence="2" id="KW-1185">Reference proteome</keyword>
<reference evidence="1 2" key="1">
    <citation type="journal article" date="2019" name="Philos. Trans. R. Soc. Lond., B, Biol. Sci.">
        <title>Ant behaviour and brain gene expression of defending hosts depend on the ecological success of the intruding social parasite.</title>
        <authorList>
            <person name="Kaur R."/>
            <person name="Stoldt M."/>
            <person name="Jongepier E."/>
            <person name="Feldmeyer B."/>
            <person name="Menzel F."/>
            <person name="Bornberg-Bauer E."/>
            <person name="Foitzik S."/>
        </authorList>
    </citation>
    <scope>NUCLEOTIDE SEQUENCE [LARGE SCALE GENOMIC DNA]</scope>
    <source>
        <tissue evidence="1">Whole body</tissue>
    </source>
</reference>
<evidence type="ECO:0000313" key="2">
    <source>
        <dbReference type="Proteomes" id="UP000310200"/>
    </source>
</evidence>